<dbReference type="GO" id="GO:0003700">
    <property type="term" value="F:DNA-binding transcription factor activity"/>
    <property type="evidence" value="ECO:0007669"/>
    <property type="project" value="InterPro"/>
</dbReference>
<feature type="domain" description="HTH gntR-type" evidence="4">
    <location>
        <begin position="7"/>
        <end position="75"/>
    </location>
</feature>
<dbReference type="PANTHER" id="PTHR43537">
    <property type="entry name" value="TRANSCRIPTIONAL REGULATOR, GNTR FAMILY"/>
    <property type="match status" value="1"/>
</dbReference>
<name>A0A7G9B261_9FIRM</name>
<protein>
    <submittedName>
        <fullName evidence="5">FadR family transcriptional regulator</fullName>
    </submittedName>
</protein>
<dbReference type="InterPro" id="IPR008920">
    <property type="entry name" value="TF_FadR/GntR_C"/>
</dbReference>
<evidence type="ECO:0000313" key="5">
    <source>
        <dbReference type="EMBL" id="QNL43642.1"/>
    </source>
</evidence>
<dbReference type="RefSeq" id="WP_187332233.1">
    <property type="nucleotide sequence ID" value="NZ_CP060490.1"/>
</dbReference>
<dbReference type="GO" id="GO:0003677">
    <property type="term" value="F:DNA binding"/>
    <property type="evidence" value="ECO:0007669"/>
    <property type="project" value="UniProtKB-KW"/>
</dbReference>
<dbReference type="InterPro" id="IPR036388">
    <property type="entry name" value="WH-like_DNA-bd_sf"/>
</dbReference>
<dbReference type="Gene3D" id="1.20.120.530">
    <property type="entry name" value="GntR ligand-binding domain-like"/>
    <property type="match status" value="1"/>
</dbReference>
<evidence type="ECO:0000256" key="3">
    <source>
        <dbReference type="ARBA" id="ARBA00023163"/>
    </source>
</evidence>
<keyword evidence="1" id="KW-0805">Transcription regulation</keyword>
<dbReference type="InterPro" id="IPR000524">
    <property type="entry name" value="Tscrpt_reg_HTH_GntR"/>
</dbReference>
<proteinExistence type="predicted"/>
<accession>A0A7G9B261</accession>
<evidence type="ECO:0000256" key="2">
    <source>
        <dbReference type="ARBA" id="ARBA00023125"/>
    </source>
</evidence>
<dbReference type="Pfam" id="PF07729">
    <property type="entry name" value="FCD"/>
    <property type="match status" value="1"/>
</dbReference>
<dbReference type="PRINTS" id="PR00035">
    <property type="entry name" value="HTHGNTR"/>
</dbReference>
<dbReference type="KEGG" id="ohi:H8790_09165"/>
<dbReference type="SMART" id="SM00895">
    <property type="entry name" value="FCD"/>
    <property type="match status" value="1"/>
</dbReference>
<sequence length="238" mass="27560">MKEIRRISITDEVVGHMKEMITSGQCQTGEKLPTEARLCEMFQVSRTSVREAIRVLQALGYVDLRPGKGAFVARSEERPPDVKSWYDVEDAKFYDFMEVRMAIETLAVRLSVERASSKQVRELAQVQESFDEAVRSQDLVRMIMLDELFHTKIIGFTRNQLLININKQLLESFRIYRGDSFTNKDVYVNAVEPHERILFCFQTKNAVQAVEEMQKHLEITSKDMELIHEKGQKPAVNL</sequence>
<dbReference type="EMBL" id="CP060490">
    <property type="protein sequence ID" value="QNL43642.1"/>
    <property type="molecule type" value="Genomic_DNA"/>
</dbReference>
<dbReference type="InterPro" id="IPR011711">
    <property type="entry name" value="GntR_C"/>
</dbReference>
<evidence type="ECO:0000313" key="6">
    <source>
        <dbReference type="Proteomes" id="UP000515960"/>
    </source>
</evidence>
<dbReference type="PROSITE" id="PS50949">
    <property type="entry name" value="HTH_GNTR"/>
    <property type="match status" value="1"/>
</dbReference>
<gene>
    <name evidence="5" type="ORF">H8790_09165</name>
</gene>
<dbReference type="Pfam" id="PF00392">
    <property type="entry name" value="GntR"/>
    <property type="match status" value="1"/>
</dbReference>
<reference evidence="5 6" key="1">
    <citation type="submission" date="2020-08" db="EMBL/GenBank/DDBJ databases">
        <authorList>
            <person name="Liu C."/>
            <person name="Sun Q."/>
        </authorList>
    </citation>
    <scope>NUCLEOTIDE SEQUENCE [LARGE SCALE GENOMIC DNA]</scope>
    <source>
        <strain evidence="5 6">NSJ-62</strain>
    </source>
</reference>
<dbReference type="AlphaFoldDB" id="A0A7G9B261"/>
<keyword evidence="6" id="KW-1185">Reference proteome</keyword>
<dbReference type="InterPro" id="IPR036390">
    <property type="entry name" value="WH_DNA-bd_sf"/>
</dbReference>
<dbReference type="SUPFAM" id="SSF46785">
    <property type="entry name" value="Winged helix' DNA-binding domain"/>
    <property type="match status" value="1"/>
</dbReference>
<evidence type="ECO:0000256" key="1">
    <source>
        <dbReference type="ARBA" id="ARBA00023015"/>
    </source>
</evidence>
<dbReference type="Proteomes" id="UP000515960">
    <property type="component" value="Chromosome"/>
</dbReference>
<dbReference type="SUPFAM" id="SSF48008">
    <property type="entry name" value="GntR ligand-binding domain-like"/>
    <property type="match status" value="1"/>
</dbReference>
<organism evidence="5 6">
    <name type="scientific">Oscillibacter hominis</name>
    <dbReference type="NCBI Taxonomy" id="2763056"/>
    <lineage>
        <taxon>Bacteria</taxon>
        <taxon>Bacillati</taxon>
        <taxon>Bacillota</taxon>
        <taxon>Clostridia</taxon>
        <taxon>Eubacteriales</taxon>
        <taxon>Oscillospiraceae</taxon>
        <taxon>Oscillibacter</taxon>
    </lineage>
</organism>
<keyword evidence="2" id="KW-0238">DNA-binding</keyword>
<evidence type="ECO:0000259" key="4">
    <source>
        <dbReference type="PROSITE" id="PS50949"/>
    </source>
</evidence>
<keyword evidence="3" id="KW-0804">Transcription</keyword>
<dbReference type="CDD" id="cd07377">
    <property type="entry name" value="WHTH_GntR"/>
    <property type="match status" value="1"/>
</dbReference>
<dbReference type="Gene3D" id="1.10.10.10">
    <property type="entry name" value="Winged helix-like DNA-binding domain superfamily/Winged helix DNA-binding domain"/>
    <property type="match status" value="1"/>
</dbReference>
<dbReference type="PANTHER" id="PTHR43537:SF5">
    <property type="entry name" value="UXU OPERON TRANSCRIPTIONAL REGULATOR"/>
    <property type="match status" value="1"/>
</dbReference>
<dbReference type="SMART" id="SM00345">
    <property type="entry name" value="HTH_GNTR"/>
    <property type="match status" value="1"/>
</dbReference>